<dbReference type="Proteomes" id="UP000813461">
    <property type="component" value="Unassembled WGS sequence"/>
</dbReference>
<protein>
    <recommendedName>
        <fullName evidence="4">Zn(2)-C6 fungal-type domain-containing protein</fullName>
    </recommendedName>
</protein>
<comment type="caution">
    <text evidence="5">The sequence shown here is derived from an EMBL/GenBank/DDBJ whole genome shotgun (WGS) entry which is preliminary data.</text>
</comment>
<dbReference type="InterPro" id="IPR001138">
    <property type="entry name" value="Zn2Cys6_DnaBD"/>
</dbReference>
<dbReference type="OrthoDB" id="426882at2759"/>
<dbReference type="PANTHER" id="PTHR47256:SF1">
    <property type="entry name" value="ZN(II)2CYS6 TRANSCRIPTION FACTOR (EUROFUNG)"/>
    <property type="match status" value="1"/>
</dbReference>
<sequence>MATFRALQPAPMDDETPPAPQSRPLLTQKPKRTVTLGACVACRKRKSKCDGNRPVCTCCTQKDTECLYELGPNEKPSQAMKRKNEEMQGELSNLRQLYDFLRLRPEQEAMEILRRIRETSPESSPSQHIQQLADFVRHGELPAPKSSQSPPSPYHREHSQPLTLPSIRFALDAPSNMDMQNLPYPGILSFGMEGPAPQRRKYGSDADLSVRSGTQTTLLPPTSIEAILHSPTNGTIKRSQLDSRLASARDWTAVTNDADLLESILATWTTDEYSFYHYLDRNAFLDDMASGRSDFCSELLVNALLASACSTNPRVKDRAIPFSEASIMTKFFKEATRLWDLEAGSCSLTRIHAAICLYLFLGKHGRDKSGHEFLVEACKISKDLGLFDAQPSHQVHKPQFASQNQWDHVRAVTAWALFSFQLNMSFTYSFPPLINTLPFVRIPYQDDPDAEAMFRSECTKNIILLDCVNAIHSRPKETDQSPPPDPDHTEACHVRLKSWWQTRPRSIRPELSPLKEHLLFAMMYHTTVIKLFQPILNSVGNSATDLSREHAQSVTFASLREIRGLLTVQERRYGWTSSIGLVLHALSVASFGSLDEISQTYPDPTDATQSEPYRGLLVCLRALASLSSYNFYAQPLFRLLTQKCQTLNLPLPVELQTTVDHYTTEEWTRYVANVVSSQYIADISKTTIDDEDNARMDAIISAWEDLSIDEYAKGKERRT</sequence>
<dbReference type="Pfam" id="PF00172">
    <property type="entry name" value="Zn_clus"/>
    <property type="match status" value="1"/>
</dbReference>
<evidence type="ECO:0000256" key="2">
    <source>
        <dbReference type="SAM" id="Coils"/>
    </source>
</evidence>
<name>A0A8K0R011_9PLEO</name>
<keyword evidence="1" id="KW-0539">Nucleus</keyword>
<dbReference type="PROSITE" id="PS50048">
    <property type="entry name" value="ZN2_CY6_FUNGAL_2"/>
    <property type="match status" value="1"/>
</dbReference>
<evidence type="ECO:0000259" key="4">
    <source>
        <dbReference type="PROSITE" id="PS50048"/>
    </source>
</evidence>
<dbReference type="SMART" id="SM00066">
    <property type="entry name" value="GAL4"/>
    <property type="match status" value="1"/>
</dbReference>
<dbReference type="GO" id="GO:0000981">
    <property type="term" value="F:DNA-binding transcription factor activity, RNA polymerase II-specific"/>
    <property type="evidence" value="ECO:0007669"/>
    <property type="project" value="InterPro"/>
</dbReference>
<organism evidence="5 6">
    <name type="scientific">Paraphoma chrysanthemicola</name>
    <dbReference type="NCBI Taxonomy" id="798071"/>
    <lineage>
        <taxon>Eukaryota</taxon>
        <taxon>Fungi</taxon>
        <taxon>Dikarya</taxon>
        <taxon>Ascomycota</taxon>
        <taxon>Pezizomycotina</taxon>
        <taxon>Dothideomycetes</taxon>
        <taxon>Pleosporomycetidae</taxon>
        <taxon>Pleosporales</taxon>
        <taxon>Pleosporineae</taxon>
        <taxon>Phaeosphaeriaceae</taxon>
        <taxon>Paraphoma</taxon>
    </lineage>
</organism>
<feature type="coiled-coil region" evidence="2">
    <location>
        <begin position="77"/>
        <end position="104"/>
    </location>
</feature>
<dbReference type="PANTHER" id="PTHR47256">
    <property type="entry name" value="ZN(II)2CYS6 TRANSCRIPTION FACTOR (EUROFUNG)-RELATED"/>
    <property type="match status" value="1"/>
</dbReference>
<feature type="region of interest" description="Disordered" evidence="3">
    <location>
        <begin position="1"/>
        <end position="25"/>
    </location>
</feature>
<gene>
    <name evidence="5" type="ORF">FB567DRAFT_124351</name>
</gene>
<evidence type="ECO:0000313" key="6">
    <source>
        <dbReference type="Proteomes" id="UP000813461"/>
    </source>
</evidence>
<dbReference type="SUPFAM" id="SSF57701">
    <property type="entry name" value="Zn2/Cys6 DNA-binding domain"/>
    <property type="match status" value="1"/>
</dbReference>
<feature type="domain" description="Zn(2)-C6 fungal-type" evidence="4">
    <location>
        <begin position="38"/>
        <end position="68"/>
    </location>
</feature>
<keyword evidence="6" id="KW-1185">Reference proteome</keyword>
<evidence type="ECO:0000313" key="5">
    <source>
        <dbReference type="EMBL" id="KAH7079542.1"/>
    </source>
</evidence>
<dbReference type="PROSITE" id="PS00463">
    <property type="entry name" value="ZN2_CY6_FUNGAL_1"/>
    <property type="match status" value="1"/>
</dbReference>
<dbReference type="CDD" id="cd12148">
    <property type="entry name" value="fungal_TF_MHR"/>
    <property type="match status" value="1"/>
</dbReference>
<dbReference type="CDD" id="cd00067">
    <property type="entry name" value="GAL4"/>
    <property type="match status" value="1"/>
</dbReference>
<accession>A0A8K0R011</accession>
<dbReference type="InterPro" id="IPR036864">
    <property type="entry name" value="Zn2-C6_fun-type_DNA-bd_sf"/>
</dbReference>
<reference evidence="5" key="1">
    <citation type="journal article" date="2021" name="Nat. Commun.">
        <title>Genetic determinants of endophytism in the Arabidopsis root mycobiome.</title>
        <authorList>
            <person name="Mesny F."/>
            <person name="Miyauchi S."/>
            <person name="Thiergart T."/>
            <person name="Pickel B."/>
            <person name="Atanasova L."/>
            <person name="Karlsson M."/>
            <person name="Huettel B."/>
            <person name="Barry K.W."/>
            <person name="Haridas S."/>
            <person name="Chen C."/>
            <person name="Bauer D."/>
            <person name="Andreopoulos W."/>
            <person name="Pangilinan J."/>
            <person name="LaButti K."/>
            <person name="Riley R."/>
            <person name="Lipzen A."/>
            <person name="Clum A."/>
            <person name="Drula E."/>
            <person name="Henrissat B."/>
            <person name="Kohler A."/>
            <person name="Grigoriev I.V."/>
            <person name="Martin F.M."/>
            <person name="Hacquard S."/>
        </authorList>
    </citation>
    <scope>NUCLEOTIDE SEQUENCE</scope>
    <source>
        <strain evidence="5">MPI-SDFR-AT-0120</strain>
    </source>
</reference>
<dbReference type="Gene3D" id="4.10.240.10">
    <property type="entry name" value="Zn(2)-C6 fungal-type DNA-binding domain"/>
    <property type="match status" value="1"/>
</dbReference>
<feature type="region of interest" description="Disordered" evidence="3">
    <location>
        <begin position="140"/>
        <end position="160"/>
    </location>
</feature>
<evidence type="ECO:0000256" key="1">
    <source>
        <dbReference type="ARBA" id="ARBA00023242"/>
    </source>
</evidence>
<dbReference type="EMBL" id="JAGMVJ010000016">
    <property type="protein sequence ID" value="KAH7079542.1"/>
    <property type="molecule type" value="Genomic_DNA"/>
</dbReference>
<evidence type="ECO:0000256" key="3">
    <source>
        <dbReference type="SAM" id="MobiDB-lite"/>
    </source>
</evidence>
<dbReference type="AlphaFoldDB" id="A0A8K0R011"/>
<dbReference type="GO" id="GO:0008270">
    <property type="term" value="F:zinc ion binding"/>
    <property type="evidence" value="ECO:0007669"/>
    <property type="project" value="InterPro"/>
</dbReference>
<proteinExistence type="predicted"/>
<dbReference type="InterPro" id="IPR053187">
    <property type="entry name" value="Notoamide_regulator"/>
</dbReference>
<keyword evidence="2" id="KW-0175">Coiled coil</keyword>